<sequence>MTTKKQLPMDSDLAGVDKALKRAAKSAHTLARKTKTPCYVVKDGKIVDIASKMPRASAKKQAIRD</sequence>
<dbReference type="RefSeq" id="WP_145022789.1">
    <property type="nucleotide sequence ID" value="NZ_VLLN01000012.1"/>
</dbReference>
<dbReference type="OrthoDB" id="598431at2"/>
<dbReference type="Proteomes" id="UP000319449">
    <property type="component" value="Unassembled WGS sequence"/>
</dbReference>
<keyword evidence="2" id="KW-1185">Reference proteome</keyword>
<comment type="caution">
    <text evidence="1">The sequence shown here is derived from an EMBL/GenBank/DDBJ whole genome shotgun (WGS) entry which is preliminary data.</text>
</comment>
<accession>A0A562VM63</accession>
<organism evidence="1 2">
    <name type="scientific">Geobacter argillaceus</name>
    <dbReference type="NCBI Taxonomy" id="345631"/>
    <lineage>
        <taxon>Bacteria</taxon>
        <taxon>Pseudomonadati</taxon>
        <taxon>Thermodesulfobacteriota</taxon>
        <taxon>Desulfuromonadia</taxon>
        <taxon>Geobacterales</taxon>
        <taxon>Geobacteraceae</taxon>
        <taxon>Geobacter</taxon>
    </lineage>
</organism>
<gene>
    <name evidence="1" type="ORF">JN12_02266</name>
</gene>
<evidence type="ECO:0000313" key="1">
    <source>
        <dbReference type="EMBL" id="TWJ19046.1"/>
    </source>
</evidence>
<proteinExistence type="predicted"/>
<evidence type="ECO:0000313" key="2">
    <source>
        <dbReference type="Proteomes" id="UP000319449"/>
    </source>
</evidence>
<reference evidence="1 2" key="1">
    <citation type="submission" date="2019-07" db="EMBL/GenBank/DDBJ databases">
        <title>Genomic Encyclopedia of Archaeal and Bacterial Type Strains, Phase II (KMG-II): from individual species to whole genera.</title>
        <authorList>
            <person name="Goeker M."/>
        </authorList>
    </citation>
    <scope>NUCLEOTIDE SEQUENCE [LARGE SCALE GENOMIC DNA]</scope>
    <source>
        <strain evidence="1 2">ATCC BAA-1139</strain>
    </source>
</reference>
<name>A0A562VM63_9BACT</name>
<protein>
    <submittedName>
        <fullName evidence="1">Uncharacterized protein</fullName>
    </submittedName>
</protein>
<dbReference type="AlphaFoldDB" id="A0A562VM63"/>
<dbReference type="EMBL" id="VLLN01000012">
    <property type="protein sequence ID" value="TWJ19046.1"/>
    <property type="molecule type" value="Genomic_DNA"/>
</dbReference>